<keyword evidence="1" id="KW-0677">Repeat</keyword>
<dbReference type="EMBL" id="JADCNL010000012">
    <property type="protein sequence ID" value="KAG0457485.1"/>
    <property type="molecule type" value="Genomic_DNA"/>
</dbReference>
<dbReference type="InterPro" id="IPR002885">
    <property type="entry name" value="PPR_rpt"/>
</dbReference>
<evidence type="ECO:0000313" key="4">
    <source>
        <dbReference type="Proteomes" id="UP000636800"/>
    </source>
</evidence>
<dbReference type="AlphaFoldDB" id="A0A835PRW4"/>
<dbReference type="Pfam" id="PF20431">
    <property type="entry name" value="E_motif"/>
    <property type="match status" value="1"/>
</dbReference>
<comment type="caution">
    <text evidence="3">The sequence shown here is derived from an EMBL/GenBank/DDBJ whole genome shotgun (WGS) entry which is preliminary data.</text>
</comment>
<reference evidence="3 4" key="1">
    <citation type="journal article" date="2020" name="Nat. Food">
        <title>A phased Vanilla planifolia genome enables genetic improvement of flavour and production.</title>
        <authorList>
            <person name="Hasing T."/>
            <person name="Tang H."/>
            <person name="Brym M."/>
            <person name="Khazi F."/>
            <person name="Huang T."/>
            <person name="Chambers A.H."/>
        </authorList>
    </citation>
    <scope>NUCLEOTIDE SEQUENCE [LARGE SCALE GENOMIC DNA]</scope>
    <source>
        <tissue evidence="3">Leaf</tissue>
    </source>
</reference>
<evidence type="ECO:0000313" key="3">
    <source>
        <dbReference type="EMBL" id="KAG0457485.1"/>
    </source>
</evidence>
<evidence type="ECO:0008006" key="5">
    <source>
        <dbReference type="Google" id="ProtNLM"/>
    </source>
</evidence>
<dbReference type="GO" id="GO:0009451">
    <property type="term" value="P:RNA modification"/>
    <property type="evidence" value="ECO:0007669"/>
    <property type="project" value="InterPro"/>
</dbReference>
<dbReference type="PANTHER" id="PTHR47926">
    <property type="entry name" value="PENTATRICOPEPTIDE REPEAT-CONTAINING PROTEIN"/>
    <property type="match status" value="1"/>
</dbReference>
<feature type="repeat" description="PPR" evidence="2">
    <location>
        <begin position="117"/>
        <end position="151"/>
    </location>
</feature>
<organism evidence="3 4">
    <name type="scientific">Vanilla planifolia</name>
    <name type="common">Vanilla</name>
    <dbReference type="NCBI Taxonomy" id="51239"/>
    <lineage>
        <taxon>Eukaryota</taxon>
        <taxon>Viridiplantae</taxon>
        <taxon>Streptophyta</taxon>
        <taxon>Embryophyta</taxon>
        <taxon>Tracheophyta</taxon>
        <taxon>Spermatophyta</taxon>
        <taxon>Magnoliopsida</taxon>
        <taxon>Liliopsida</taxon>
        <taxon>Asparagales</taxon>
        <taxon>Orchidaceae</taxon>
        <taxon>Vanilloideae</taxon>
        <taxon>Vanilleae</taxon>
        <taxon>Vanilla</taxon>
    </lineage>
</organism>
<protein>
    <recommendedName>
        <fullName evidence="5">Pentatricopeptide repeat-containing protein</fullName>
    </recommendedName>
</protein>
<dbReference type="InterPro" id="IPR046848">
    <property type="entry name" value="E_motif"/>
</dbReference>
<dbReference type="NCBIfam" id="TIGR00756">
    <property type="entry name" value="PPR"/>
    <property type="match status" value="4"/>
</dbReference>
<proteinExistence type="predicted"/>
<accession>A0A835PRW4</accession>
<keyword evidence="4" id="KW-1185">Reference proteome</keyword>
<dbReference type="InterPro" id="IPR046960">
    <property type="entry name" value="PPR_At4g14850-like_plant"/>
</dbReference>
<evidence type="ECO:0000256" key="1">
    <source>
        <dbReference type="ARBA" id="ARBA00022737"/>
    </source>
</evidence>
<feature type="repeat" description="PPR" evidence="2">
    <location>
        <begin position="280"/>
        <end position="314"/>
    </location>
</feature>
<evidence type="ECO:0000256" key="2">
    <source>
        <dbReference type="PROSITE-ProRule" id="PRU00708"/>
    </source>
</evidence>
<dbReference type="Pfam" id="PF01535">
    <property type="entry name" value="PPR"/>
    <property type="match status" value="5"/>
</dbReference>
<name>A0A835PRW4_VANPL</name>
<dbReference type="Proteomes" id="UP000636800">
    <property type="component" value="Chromosome 12"/>
</dbReference>
<feature type="repeat" description="PPR" evidence="2">
    <location>
        <begin position="249"/>
        <end position="279"/>
    </location>
</feature>
<gene>
    <name evidence="3" type="ORF">HPP92_022642</name>
</gene>
<dbReference type="PANTHER" id="PTHR47926:SF465">
    <property type="entry name" value="PENTATRICOPEPTIDE REPEAT (PPR-LIKE) SUPERFAMILY PROTEIN"/>
    <property type="match status" value="1"/>
</dbReference>
<dbReference type="InterPro" id="IPR011990">
    <property type="entry name" value="TPR-like_helical_dom_sf"/>
</dbReference>
<feature type="repeat" description="PPR" evidence="2">
    <location>
        <begin position="383"/>
        <end position="417"/>
    </location>
</feature>
<dbReference type="FunFam" id="1.25.40.10:FF:000090">
    <property type="entry name" value="Pentatricopeptide repeat-containing protein, chloroplastic"/>
    <property type="match status" value="1"/>
</dbReference>
<dbReference type="Pfam" id="PF13041">
    <property type="entry name" value="PPR_2"/>
    <property type="match status" value="2"/>
</dbReference>
<dbReference type="PROSITE" id="PS51375">
    <property type="entry name" value="PPR"/>
    <property type="match status" value="5"/>
</dbReference>
<sequence>MPRSAAKSSRPTTCLLESLHRCISAGRLVNAVAVLPLLARSGLRPPFRSLALLLNRSLRPPPCLHLARSVLLFLHLAGLKRLYPSHAFLSNHILHLHFLLGRPDHAQQLLLKMPQPNIFSYNAMLVGYARLGQVAPARHLFEKMPHRDLVSWNTFILVLARSGAAAEAVSVYSRLRCSGFSFNAHTLAALLIACVRLADNGLNLQVHGHVLISGFSSNVVISSLLLDAYAKGGFTDDARRVFDEMPVRDVFAWTAMVSAYAKVGNLSAAQRLFDVMPDRNPVSWTVLIGSYTRHGFAIEALELFRTMVSNGMQPDQFTFSSCLCASSAIASLKHGKQIHARLLRTRFNPNAIVLSSLIDMYSKCGDFEGCGRVFHNTSIRRRDVVIWNTVMSALGHHGHGREVIRLFEEMIRTGTRPDANTFVVLLTSCSHSGLVSEGLHFFESMHQQHGIVPEENHLVCLVDLLGRAGCFKEAMDWLCKEHYKSSSRAWKALLGACRIHGNSQLGKEIALLLGQLEPRSSDASVSLSNIYAEDGNWESVEKVRCLMEEKGLKKEQAASWVEVDNKIHSLGFFRK</sequence>
<dbReference type="Gene3D" id="1.25.40.10">
    <property type="entry name" value="Tetratricopeptide repeat domain"/>
    <property type="match status" value="3"/>
</dbReference>
<dbReference type="OrthoDB" id="601368at2759"/>
<feature type="repeat" description="PPR" evidence="2">
    <location>
        <begin position="218"/>
        <end position="248"/>
    </location>
</feature>
<dbReference type="GO" id="GO:0003723">
    <property type="term" value="F:RNA binding"/>
    <property type="evidence" value="ECO:0007669"/>
    <property type="project" value="InterPro"/>
</dbReference>